<keyword evidence="5" id="KW-1185">Reference proteome</keyword>
<dbReference type="InterPro" id="IPR011992">
    <property type="entry name" value="EF-hand-dom_pair"/>
</dbReference>
<keyword evidence="2" id="KW-0732">Signal</keyword>
<dbReference type="InterPro" id="IPR018247">
    <property type="entry name" value="EF_Hand_1_Ca_BS"/>
</dbReference>
<name>A0ABV4JW29_9BACT</name>
<sequence length="110" mass="11837">MKKILFTIALVCIFATSVSADTKFDKMDANGDASISWEEFSKTYPSMKEQAFQTIDKDNSGEISHDEWYGFMAGHNSGGKKGGGMMDGMMGGKQGKMGSGAPELIAPPEK</sequence>
<feature type="chain" id="PRO_5046515181" evidence="2">
    <location>
        <begin position="21"/>
        <end position="110"/>
    </location>
</feature>
<feature type="signal peptide" evidence="2">
    <location>
        <begin position="1"/>
        <end position="20"/>
    </location>
</feature>
<feature type="domain" description="EF-hand" evidence="3">
    <location>
        <begin position="43"/>
        <end position="78"/>
    </location>
</feature>
<dbReference type="SUPFAM" id="SSF47473">
    <property type="entry name" value="EF-hand"/>
    <property type="match status" value="1"/>
</dbReference>
<gene>
    <name evidence="4" type="ORF">AB2Z07_10235</name>
</gene>
<dbReference type="EMBL" id="JBFSOO010000007">
    <property type="protein sequence ID" value="MEZ6853901.1"/>
    <property type="molecule type" value="Genomic_DNA"/>
</dbReference>
<dbReference type="Pfam" id="PF13202">
    <property type="entry name" value="EF-hand_5"/>
    <property type="match status" value="2"/>
</dbReference>
<dbReference type="Proteomes" id="UP001568358">
    <property type="component" value="Unassembled WGS sequence"/>
</dbReference>
<evidence type="ECO:0000259" key="3">
    <source>
        <dbReference type="PROSITE" id="PS50222"/>
    </source>
</evidence>
<protein>
    <submittedName>
        <fullName evidence="4">Calcium-binding protein</fullName>
    </submittedName>
</protein>
<proteinExistence type="predicted"/>
<comment type="caution">
    <text evidence="4">The sequence shown here is derived from an EMBL/GenBank/DDBJ whole genome shotgun (WGS) entry which is preliminary data.</text>
</comment>
<evidence type="ECO:0000256" key="1">
    <source>
        <dbReference type="SAM" id="MobiDB-lite"/>
    </source>
</evidence>
<organism evidence="4 5">
    <name type="scientific">Halodesulfovibrio aestuarii</name>
    <dbReference type="NCBI Taxonomy" id="126333"/>
    <lineage>
        <taxon>Bacteria</taxon>
        <taxon>Pseudomonadati</taxon>
        <taxon>Thermodesulfobacteriota</taxon>
        <taxon>Desulfovibrionia</taxon>
        <taxon>Desulfovibrionales</taxon>
        <taxon>Desulfovibrionaceae</taxon>
        <taxon>Halodesulfovibrio</taxon>
    </lineage>
</organism>
<feature type="compositionally biased region" description="Gly residues" evidence="1">
    <location>
        <begin position="82"/>
        <end position="98"/>
    </location>
</feature>
<reference evidence="4 5" key="1">
    <citation type="submission" date="2024-07" db="EMBL/GenBank/DDBJ databases">
        <title>Active virus-host system and metabolic interactions in a Lokiarchaeon culture.</title>
        <authorList>
            <person name="Ponce Toledo R.I."/>
            <person name="Rodrigues Oliveira T."/>
            <person name="Schleper C."/>
        </authorList>
    </citation>
    <scope>NUCLEOTIDE SEQUENCE [LARGE SCALE GENOMIC DNA]</scope>
    <source>
        <strain evidence="4 5">B35</strain>
    </source>
</reference>
<dbReference type="RefSeq" id="WP_371150606.1">
    <property type="nucleotide sequence ID" value="NZ_JBFSOO010000007.1"/>
</dbReference>
<evidence type="ECO:0000313" key="4">
    <source>
        <dbReference type="EMBL" id="MEZ6853901.1"/>
    </source>
</evidence>
<feature type="region of interest" description="Disordered" evidence="1">
    <location>
        <begin position="82"/>
        <end position="110"/>
    </location>
</feature>
<dbReference type="Gene3D" id="1.10.238.10">
    <property type="entry name" value="EF-hand"/>
    <property type="match status" value="1"/>
</dbReference>
<accession>A0ABV4JW29</accession>
<dbReference type="PROSITE" id="PS00018">
    <property type="entry name" value="EF_HAND_1"/>
    <property type="match status" value="1"/>
</dbReference>
<evidence type="ECO:0000313" key="5">
    <source>
        <dbReference type="Proteomes" id="UP001568358"/>
    </source>
</evidence>
<evidence type="ECO:0000256" key="2">
    <source>
        <dbReference type="SAM" id="SignalP"/>
    </source>
</evidence>
<dbReference type="PROSITE" id="PS50222">
    <property type="entry name" value="EF_HAND_2"/>
    <property type="match status" value="1"/>
</dbReference>
<dbReference type="InterPro" id="IPR002048">
    <property type="entry name" value="EF_hand_dom"/>
</dbReference>